<dbReference type="InterPro" id="IPR023198">
    <property type="entry name" value="PGP-like_dom2"/>
</dbReference>
<proteinExistence type="inferred from homology"/>
<evidence type="ECO:0000256" key="2">
    <source>
        <dbReference type="ARBA" id="ARBA00022801"/>
    </source>
</evidence>
<evidence type="ECO:0000256" key="1">
    <source>
        <dbReference type="ARBA" id="ARBA00008106"/>
    </source>
</evidence>
<organism evidence="3 4">
    <name type="scientific">Rhodococcus sovatensis</name>
    <dbReference type="NCBI Taxonomy" id="1805840"/>
    <lineage>
        <taxon>Bacteria</taxon>
        <taxon>Bacillati</taxon>
        <taxon>Actinomycetota</taxon>
        <taxon>Actinomycetes</taxon>
        <taxon>Mycobacteriales</taxon>
        <taxon>Nocardiaceae</taxon>
        <taxon>Rhodococcus</taxon>
    </lineage>
</organism>
<keyword evidence="4" id="KW-1185">Reference proteome</keyword>
<dbReference type="Proteomes" id="UP001432000">
    <property type="component" value="Chromosome"/>
</dbReference>
<dbReference type="SFLD" id="SFLDG01129">
    <property type="entry name" value="C1.5:_HAD__Beta-PGM__Phosphata"/>
    <property type="match status" value="1"/>
</dbReference>
<dbReference type="SFLD" id="SFLDS00003">
    <property type="entry name" value="Haloacid_Dehalogenase"/>
    <property type="match status" value="1"/>
</dbReference>
<reference evidence="3 4" key="1">
    <citation type="submission" date="2024-03" db="EMBL/GenBank/DDBJ databases">
        <title>Natural products discovery in diverse microorganisms through a two-stage MS feature dereplication strategy.</title>
        <authorList>
            <person name="Zhang R."/>
        </authorList>
    </citation>
    <scope>NUCLEOTIDE SEQUENCE [LARGE SCALE GENOMIC DNA]</scope>
    <source>
        <strain evidence="3 4">18930</strain>
    </source>
</reference>
<dbReference type="InterPro" id="IPR036412">
    <property type="entry name" value="HAD-like_sf"/>
</dbReference>
<dbReference type="Gene3D" id="1.10.150.240">
    <property type="entry name" value="Putative phosphatase, domain 2"/>
    <property type="match status" value="1"/>
</dbReference>
<protein>
    <submittedName>
        <fullName evidence="3">Haloacid dehalogenase type II</fullName>
    </submittedName>
</protein>
<name>A0ABZ2PIE1_9NOCA</name>
<dbReference type="InterPro" id="IPR006439">
    <property type="entry name" value="HAD-SF_hydro_IA"/>
</dbReference>
<gene>
    <name evidence="3" type="ORF">WDS16_27780</name>
</gene>
<dbReference type="InterPro" id="IPR006328">
    <property type="entry name" value="2-HAD"/>
</dbReference>
<dbReference type="Gene3D" id="3.40.50.1000">
    <property type="entry name" value="HAD superfamily/HAD-like"/>
    <property type="match status" value="1"/>
</dbReference>
<keyword evidence="2" id="KW-0378">Hydrolase</keyword>
<evidence type="ECO:0000313" key="4">
    <source>
        <dbReference type="Proteomes" id="UP001432000"/>
    </source>
</evidence>
<evidence type="ECO:0000313" key="3">
    <source>
        <dbReference type="EMBL" id="WXG68926.1"/>
    </source>
</evidence>
<dbReference type="RefSeq" id="WP_338889441.1">
    <property type="nucleotide sequence ID" value="NZ_CP147846.1"/>
</dbReference>
<dbReference type="InterPro" id="IPR023214">
    <property type="entry name" value="HAD_sf"/>
</dbReference>
<dbReference type="SUPFAM" id="SSF56784">
    <property type="entry name" value="HAD-like"/>
    <property type="match status" value="1"/>
</dbReference>
<dbReference type="PANTHER" id="PTHR43316">
    <property type="entry name" value="HYDROLASE, HALOACID DELAHOGENASE-RELATED"/>
    <property type="match status" value="1"/>
</dbReference>
<dbReference type="InterPro" id="IPR051540">
    <property type="entry name" value="S-2-haloacid_dehalogenase"/>
</dbReference>
<dbReference type="PRINTS" id="PR00413">
    <property type="entry name" value="HADHALOGNASE"/>
</dbReference>
<dbReference type="PANTHER" id="PTHR43316:SF3">
    <property type="entry name" value="HALOACID DEHALOGENASE, TYPE II (AFU_ORTHOLOGUE AFUA_2G07750)-RELATED"/>
    <property type="match status" value="1"/>
</dbReference>
<comment type="similarity">
    <text evidence="1">Belongs to the HAD-like hydrolase superfamily. S-2-haloalkanoic acid dehalogenase family.</text>
</comment>
<dbReference type="Pfam" id="PF00702">
    <property type="entry name" value="Hydrolase"/>
    <property type="match status" value="1"/>
</dbReference>
<dbReference type="NCBIfam" id="TIGR01493">
    <property type="entry name" value="HAD-SF-IA-v2"/>
    <property type="match status" value="1"/>
</dbReference>
<dbReference type="EMBL" id="CP147846">
    <property type="protein sequence ID" value="WXG68926.1"/>
    <property type="molecule type" value="Genomic_DNA"/>
</dbReference>
<sequence length="229" mass="25656">MSRYDAYIFDVQGTLMDFYTPVFDALANFFGSEENSVPIGDLVRAWRRDYFSRVASLDQSAAHWSPVQDAYTAGLDAVSKALNVPIDPAHHAELAQAWKRLTPWPDVPEGLQKIRQDAVAATLSNTDMSTMVQLSRTHQLEWDAVLTAEVFGAFKPEPFVYERTCRYLGVEPGQAAMVASHPYDLRAARAVGLATVFVYRPYEFGCIDDAVNDAEGEFDHWVDDIRSIP</sequence>
<dbReference type="NCBIfam" id="TIGR01428">
    <property type="entry name" value="HAD_type_II"/>
    <property type="match status" value="1"/>
</dbReference>
<accession>A0ABZ2PIE1</accession>